<dbReference type="EMBL" id="CAJVQB010002055">
    <property type="protein sequence ID" value="CAG8560472.1"/>
    <property type="molecule type" value="Genomic_DNA"/>
</dbReference>
<comment type="caution">
    <text evidence="1">The sequence shown here is derived from an EMBL/GenBank/DDBJ whole genome shotgun (WGS) entry which is preliminary data.</text>
</comment>
<accession>A0ABN7UEL1</accession>
<name>A0ABN7UEL1_GIGMA</name>
<reference evidence="1 2" key="1">
    <citation type="submission" date="2021-06" db="EMBL/GenBank/DDBJ databases">
        <authorList>
            <person name="Kallberg Y."/>
            <person name="Tangrot J."/>
            <person name="Rosling A."/>
        </authorList>
    </citation>
    <scope>NUCLEOTIDE SEQUENCE [LARGE SCALE GENOMIC DNA]</scope>
    <source>
        <strain evidence="1 2">120-4 pot B 10/14</strain>
    </source>
</reference>
<evidence type="ECO:0000313" key="1">
    <source>
        <dbReference type="EMBL" id="CAG8560472.1"/>
    </source>
</evidence>
<gene>
    <name evidence="1" type="ORF">GMARGA_LOCUS4992</name>
</gene>
<dbReference type="Proteomes" id="UP000789901">
    <property type="component" value="Unassembled WGS sequence"/>
</dbReference>
<evidence type="ECO:0000313" key="2">
    <source>
        <dbReference type="Proteomes" id="UP000789901"/>
    </source>
</evidence>
<keyword evidence="2" id="KW-1185">Reference proteome</keyword>
<protein>
    <submittedName>
        <fullName evidence="1">8986_t:CDS:1</fullName>
    </submittedName>
</protein>
<organism evidence="1 2">
    <name type="scientific">Gigaspora margarita</name>
    <dbReference type="NCBI Taxonomy" id="4874"/>
    <lineage>
        <taxon>Eukaryota</taxon>
        <taxon>Fungi</taxon>
        <taxon>Fungi incertae sedis</taxon>
        <taxon>Mucoromycota</taxon>
        <taxon>Glomeromycotina</taxon>
        <taxon>Glomeromycetes</taxon>
        <taxon>Diversisporales</taxon>
        <taxon>Gigasporaceae</taxon>
        <taxon>Gigaspora</taxon>
    </lineage>
</organism>
<proteinExistence type="predicted"/>
<sequence length="46" mass="5229">MSSSLTFAFSSPLKISKFLTSKENQIITKKSVKSFEWTLIIESEES</sequence>